<dbReference type="GO" id="GO:0009228">
    <property type="term" value="P:thiamine biosynthetic process"/>
    <property type="evidence" value="ECO:0007669"/>
    <property type="project" value="UniProtKB-KW"/>
</dbReference>
<dbReference type="EMBL" id="AVPF01000030">
    <property type="protein sequence ID" value="KGX86528.1"/>
    <property type="molecule type" value="Genomic_DNA"/>
</dbReference>
<dbReference type="STRING" id="1385511.GCA_000425225_01774"/>
<dbReference type="PANTHER" id="PTHR20857">
    <property type="entry name" value="THIAMINE-PHOSPHATE PYROPHOSPHORYLASE"/>
    <property type="match status" value="1"/>
</dbReference>
<dbReference type="InterPro" id="IPR013785">
    <property type="entry name" value="Aldolase_TIM"/>
</dbReference>
<dbReference type="AlphaFoldDB" id="A0A0A5G5W0"/>
<evidence type="ECO:0000256" key="2">
    <source>
        <dbReference type="ARBA" id="ARBA00022977"/>
    </source>
</evidence>
<comment type="pathway">
    <text evidence="1">Cofactor biosynthesis; thiamine diphosphate biosynthesis.</text>
</comment>
<keyword evidence="5" id="KW-1185">Reference proteome</keyword>
<dbReference type="OrthoDB" id="9815348at2"/>
<dbReference type="NCBIfam" id="NF005819">
    <property type="entry name" value="PRK07695.1"/>
    <property type="match status" value="1"/>
</dbReference>
<dbReference type="Proteomes" id="UP000030403">
    <property type="component" value="Unassembled WGS sequence"/>
</dbReference>
<keyword evidence="2" id="KW-0784">Thiamine biosynthesis</keyword>
<dbReference type="GO" id="GO:0005737">
    <property type="term" value="C:cytoplasm"/>
    <property type="evidence" value="ECO:0007669"/>
    <property type="project" value="TreeGrafter"/>
</dbReference>
<evidence type="ECO:0000313" key="5">
    <source>
        <dbReference type="Proteomes" id="UP000030403"/>
    </source>
</evidence>
<accession>A0A0A5G5W0</accession>
<dbReference type="eggNOG" id="COG0352">
    <property type="taxonomic scope" value="Bacteria"/>
</dbReference>
<comment type="caution">
    <text evidence="4">The sequence shown here is derived from an EMBL/GenBank/DDBJ whole genome shotgun (WGS) entry which is preliminary data.</text>
</comment>
<dbReference type="SUPFAM" id="SSF51391">
    <property type="entry name" value="Thiamin phosphate synthase"/>
    <property type="match status" value="1"/>
</dbReference>
<proteinExistence type="predicted"/>
<evidence type="ECO:0000256" key="1">
    <source>
        <dbReference type="ARBA" id="ARBA00004948"/>
    </source>
</evidence>
<dbReference type="PANTHER" id="PTHR20857:SF22">
    <property type="entry name" value="THIAZOLE TAUTOMERASE"/>
    <property type="match status" value="1"/>
</dbReference>
<reference evidence="4 5" key="1">
    <citation type="submission" date="2013-08" db="EMBL/GenBank/DDBJ databases">
        <authorList>
            <person name="Huang J."/>
            <person name="Wang G."/>
        </authorList>
    </citation>
    <scope>NUCLEOTIDE SEQUENCE [LARGE SCALE GENOMIC DNA]</scope>
    <source>
        <strain evidence="4 5">BH030004</strain>
    </source>
</reference>
<name>A0A0A5G5W0_9BACI</name>
<protein>
    <submittedName>
        <fullName evidence="4">Transcriptional regulator</fullName>
    </submittedName>
</protein>
<dbReference type="Pfam" id="PF02581">
    <property type="entry name" value="TMP-TENI"/>
    <property type="match status" value="1"/>
</dbReference>
<dbReference type="GO" id="GO:0004789">
    <property type="term" value="F:thiamine-phosphate diphosphorylase activity"/>
    <property type="evidence" value="ECO:0007669"/>
    <property type="project" value="TreeGrafter"/>
</dbReference>
<gene>
    <name evidence="4" type="ORF">N783_11965</name>
</gene>
<organism evidence="4 5">
    <name type="scientific">Pontibacillus marinus BH030004 = DSM 16465</name>
    <dbReference type="NCBI Taxonomy" id="1385511"/>
    <lineage>
        <taxon>Bacteria</taxon>
        <taxon>Bacillati</taxon>
        <taxon>Bacillota</taxon>
        <taxon>Bacilli</taxon>
        <taxon>Bacillales</taxon>
        <taxon>Bacillaceae</taxon>
        <taxon>Pontibacillus</taxon>
    </lineage>
</organism>
<dbReference type="InterPro" id="IPR022998">
    <property type="entry name" value="ThiamineP_synth_TenI"/>
</dbReference>
<dbReference type="CDD" id="cd00564">
    <property type="entry name" value="TMP_TenI"/>
    <property type="match status" value="1"/>
</dbReference>
<sequence length="199" mass="22026">MMEFHLVSNGRMHLNEFSKIAGRVAPYVDFIHIREKHRSAQDITSAINKLKEESIPSENIIVNDRVDIASVEGVRGVQLAYHSIGIKEVRKHFPQFRIGKSVHSVMEAQEAETDGADYVLFGHIFSSNSKPGLMPKGVEALKDVVDATSIPVIAIGGITPQNVHEIRRTGAKGIAVMSGLLDAHDPYQMAQEYKKGWVI</sequence>
<feature type="domain" description="Thiamine phosphate synthase/TenI" evidence="3">
    <location>
        <begin position="20"/>
        <end position="180"/>
    </location>
</feature>
<evidence type="ECO:0000259" key="3">
    <source>
        <dbReference type="Pfam" id="PF02581"/>
    </source>
</evidence>
<dbReference type="InterPro" id="IPR036206">
    <property type="entry name" value="ThiamineP_synth_sf"/>
</dbReference>
<evidence type="ECO:0000313" key="4">
    <source>
        <dbReference type="EMBL" id="KGX86528.1"/>
    </source>
</evidence>
<dbReference type="Gene3D" id="3.20.20.70">
    <property type="entry name" value="Aldolase class I"/>
    <property type="match status" value="1"/>
</dbReference>